<accession>A0ABU6ZKY6</accession>
<name>A0ABU6ZKY6_9FABA</name>
<dbReference type="EMBL" id="JASCZI010272526">
    <property type="protein sequence ID" value="MED6222614.1"/>
    <property type="molecule type" value="Genomic_DNA"/>
</dbReference>
<organism evidence="2 3">
    <name type="scientific">Stylosanthes scabra</name>
    <dbReference type="NCBI Taxonomy" id="79078"/>
    <lineage>
        <taxon>Eukaryota</taxon>
        <taxon>Viridiplantae</taxon>
        <taxon>Streptophyta</taxon>
        <taxon>Embryophyta</taxon>
        <taxon>Tracheophyta</taxon>
        <taxon>Spermatophyta</taxon>
        <taxon>Magnoliopsida</taxon>
        <taxon>eudicotyledons</taxon>
        <taxon>Gunneridae</taxon>
        <taxon>Pentapetalae</taxon>
        <taxon>rosids</taxon>
        <taxon>fabids</taxon>
        <taxon>Fabales</taxon>
        <taxon>Fabaceae</taxon>
        <taxon>Papilionoideae</taxon>
        <taxon>50 kb inversion clade</taxon>
        <taxon>dalbergioids sensu lato</taxon>
        <taxon>Dalbergieae</taxon>
        <taxon>Pterocarpus clade</taxon>
        <taxon>Stylosanthes</taxon>
    </lineage>
</organism>
<protein>
    <submittedName>
        <fullName evidence="2">Uncharacterized protein</fullName>
    </submittedName>
</protein>
<dbReference type="Proteomes" id="UP001341840">
    <property type="component" value="Unassembled WGS sequence"/>
</dbReference>
<gene>
    <name evidence="2" type="ORF">PIB30_065985</name>
</gene>
<sequence>MEEKRLLAFDEKDVDAAEQNDRSPSPLYSRAASSLDLHRGNLVDFGGPAATIAPPACSPEIAALVAKGLVSVAGALELHLSVFRKSLFGMPRIRIHSRNEFFFLF</sequence>
<proteinExistence type="predicted"/>
<feature type="region of interest" description="Disordered" evidence="1">
    <location>
        <begin position="1"/>
        <end position="28"/>
    </location>
</feature>
<keyword evidence="3" id="KW-1185">Reference proteome</keyword>
<evidence type="ECO:0000256" key="1">
    <source>
        <dbReference type="SAM" id="MobiDB-lite"/>
    </source>
</evidence>
<evidence type="ECO:0000313" key="3">
    <source>
        <dbReference type="Proteomes" id="UP001341840"/>
    </source>
</evidence>
<feature type="compositionally biased region" description="Basic and acidic residues" evidence="1">
    <location>
        <begin position="1"/>
        <end position="21"/>
    </location>
</feature>
<comment type="caution">
    <text evidence="2">The sequence shown here is derived from an EMBL/GenBank/DDBJ whole genome shotgun (WGS) entry which is preliminary data.</text>
</comment>
<evidence type="ECO:0000313" key="2">
    <source>
        <dbReference type="EMBL" id="MED6222614.1"/>
    </source>
</evidence>
<reference evidence="2 3" key="1">
    <citation type="journal article" date="2023" name="Plants (Basel)">
        <title>Bridging the Gap: Combining Genomics and Transcriptomics Approaches to Understand Stylosanthes scabra, an Orphan Legume from the Brazilian Caatinga.</title>
        <authorList>
            <person name="Ferreira-Neto J.R.C."/>
            <person name="da Silva M.D."/>
            <person name="Binneck E."/>
            <person name="de Melo N.F."/>
            <person name="da Silva R.H."/>
            <person name="de Melo A.L.T.M."/>
            <person name="Pandolfi V."/>
            <person name="Bustamante F.O."/>
            <person name="Brasileiro-Vidal A.C."/>
            <person name="Benko-Iseppon A.M."/>
        </authorList>
    </citation>
    <scope>NUCLEOTIDE SEQUENCE [LARGE SCALE GENOMIC DNA]</scope>
    <source>
        <tissue evidence="2">Leaves</tissue>
    </source>
</reference>